<evidence type="ECO:0000259" key="13">
    <source>
        <dbReference type="PROSITE" id="PS51462"/>
    </source>
</evidence>
<keyword evidence="6" id="KW-0227">DNA damage</keyword>
<keyword evidence="15" id="KW-1185">Reference proteome</keyword>
<dbReference type="EMBL" id="JAVDUI010000001">
    <property type="protein sequence ID" value="MDR6892697.1"/>
    <property type="molecule type" value="Genomic_DNA"/>
</dbReference>
<keyword evidence="4" id="KW-0235">DNA replication</keyword>
<dbReference type="GO" id="GO:0044716">
    <property type="term" value="F:8-oxo-GDP phosphatase activity"/>
    <property type="evidence" value="ECO:0007669"/>
    <property type="project" value="TreeGrafter"/>
</dbReference>
<evidence type="ECO:0000256" key="6">
    <source>
        <dbReference type="ARBA" id="ARBA00022763"/>
    </source>
</evidence>
<protein>
    <recommendedName>
        <fullName evidence="11">8-oxo-dGTP diphosphatase</fullName>
        <ecNumber evidence="11">3.6.1.55</ecNumber>
    </recommendedName>
</protein>
<evidence type="ECO:0000256" key="12">
    <source>
        <dbReference type="SAM" id="MobiDB-lite"/>
    </source>
</evidence>
<dbReference type="Pfam" id="PF00293">
    <property type="entry name" value="NUDIX"/>
    <property type="match status" value="1"/>
</dbReference>
<comment type="similarity">
    <text evidence="2">Belongs to the Nudix hydrolase family.</text>
</comment>
<evidence type="ECO:0000256" key="1">
    <source>
        <dbReference type="ARBA" id="ARBA00001946"/>
    </source>
</evidence>
<evidence type="ECO:0000256" key="9">
    <source>
        <dbReference type="ARBA" id="ARBA00023204"/>
    </source>
</evidence>
<evidence type="ECO:0000256" key="10">
    <source>
        <dbReference type="ARBA" id="ARBA00035861"/>
    </source>
</evidence>
<accession>A0AAE3YHA3</accession>
<dbReference type="PANTHER" id="PTHR47707:SF1">
    <property type="entry name" value="NUDIX HYDROLASE FAMILY PROTEIN"/>
    <property type="match status" value="1"/>
</dbReference>
<keyword evidence="9" id="KW-0234">DNA repair</keyword>
<evidence type="ECO:0000256" key="2">
    <source>
        <dbReference type="ARBA" id="ARBA00005582"/>
    </source>
</evidence>
<dbReference type="GO" id="GO:0006281">
    <property type="term" value="P:DNA repair"/>
    <property type="evidence" value="ECO:0007669"/>
    <property type="project" value="UniProtKB-KW"/>
</dbReference>
<keyword evidence="5" id="KW-0479">Metal-binding</keyword>
<dbReference type="AlphaFoldDB" id="A0AAE3YHA3"/>
<proteinExistence type="inferred from homology"/>
<dbReference type="GO" id="GO:0046872">
    <property type="term" value="F:metal ion binding"/>
    <property type="evidence" value="ECO:0007669"/>
    <property type="project" value="UniProtKB-KW"/>
</dbReference>
<organism evidence="14 15">
    <name type="scientific">Falsarthrobacter nasiphocae</name>
    <dbReference type="NCBI Taxonomy" id="189863"/>
    <lineage>
        <taxon>Bacteria</taxon>
        <taxon>Bacillati</taxon>
        <taxon>Actinomycetota</taxon>
        <taxon>Actinomycetes</taxon>
        <taxon>Micrococcales</taxon>
        <taxon>Micrococcaceae</taxon>
        <taxon>Falsarthrobacter</taxon>
    </lineage>
</organism>
<dbReference type="EC" id="3.6.1.55" evidence="11"/>
<dbReference type="GO" id="GO:0006260">
    <property type="term" value="P:DNA replication"/>
    <property type="evidence" value="ECO:0007669"/>
    <property type="project" value="UniProtKB-KW"/>
</dbReference>
<feature type="compositionally biased region" description="Low complexity" evidence="12">
    <location>
        <begin position="78"/>
        <end position="92"/>
    </location>
</feature>
<dbReference type="GO" id="GO:0044715">
    <property type="term" value="F:8-oxo-dGDP phosphatase activity"/>
    <property type="evidence" value="ECO:0007669"/>
    <property type="project" value="TreeGrafter"/>
</dbReference>
<dbReference type="PANTHER" id="PTHR47707">
    <property type="entry name" value="8-OXO-DGTP DIPHOSPHATASE"/>
    <property type="match status" value="1"/>
</dbReference>
<comment type="cofactor">
    <cofactor evidence="1">
        <name>Mg(2+)</name>
        <dbReference type="ChEBI" id="CHEBI:18420"/>
    </cofactor>
</comment>
<evidence type="ECO:0000256" key="4">
    <source>
        <dbReference type="ARBA" id="ARBA00022705"/>
    </source>
</evidence>
<evidence type="ECO:0000313" key="15">
    <source>
        <dbReference type="Proteomes" id="UP001247307"/>
    </source>
</evidence>
<evidence type="ECO:0000256" key="5">
    <source>
        <dbReference type="ARBA" id="ARBA00022723"/>
    </source>
</evidence>
<dbReference type="SUPFAM" id="SSF55811">
    <property type="entry name" value="Nudix"/>
    <property type="match status" value="1"/>
</dbReference>
<gene>
    <name evidence="14" type="ORF">J2S35_001637</name>
</gene>
<name>A0AAE3YHA3_9MICC</name>
<dbReference type="RefSeq" id="WP_309852126.1">
    <property type="nucleotide sequence ID" value="NZ_BAAAIU010000043.1"/>
</dbReference>
<dbReference type="InterPro" id="IPR015797">
    <property type="entry name" value="NUDIX_hydrolase-like_dom_sf"/>
</dbReference>
<dbReference type="GO" id="GO:0008413">
    <property type="term" value="F:8-oxo-7,8-dihydroguanosine triphosphate pyrophosphatase activity"/>
    <property type="evidence" value="ECO:0007669"/>
    <property type="project" value="TreeGrafter"/>
</dbReference>
<dbReference type="PRINTS" id="PR00502">
    <property type="entry name" value="NUDIXFAMILY"/>
</dbReference>
<dbReference type="CDD" id="cd03425">
    <property type="entry name" value="NUDIX_MutT_NudA_like"/>
    <property type="match status" value="1"/>
</dbReference>
<dbReference type="GO" id="GO:0035539">
    <property type="term" value="F:8-oxo-7,8-dihydrodeoxyguanosine triphosphate pyrophosphatase activity"/>
    <property type="evidence" value="ECO:0007669"/>
    <property type="project" value="UniProtKB-EC"/>
</dbReference>
<comment type="caution">
    <text evidence="14">The sequence shown here is derived from an EMBL/GenBank/DDBJ whole genome shotgun (WGS) entry which is preliminary data.</text>
</comment>
<comment type="catalytic activity">
    <reaction evidence="10">
        <text>8-oxo-dGTP + H2O = 8-oxo-dGMP + diphosphate + H(+)</text>
        <dbReference type="Rhea" id="RHEA:31575"/>
        <dbReference type="ChEBI" id="CHEBI:15377"/>
        <dbReference type="ChEBI" id="CHEBI:15378"/>
        <dbReference type="ChEBI" id="CHEBI:33019"/>
        <dbReference type="ChEBI" id="CHEBI:63224"/>
        <dbReference type="ChEBI" id="CHEBI:77896"/>
        <dbReference type="EC" id="3.6.1.55"/>
    </reaction>
</comment>
<evidence type="ECO:0000256" key="3">
    <source>
        <dbReference type="ARBA" id="ARBA00022457"/>
    </source>
</evidence>
<dbReference type="InterPro" id="IPR020476">
    <property type="entry name" value="Nudix_hydrolase"/>
</dbReference>
<dbReference type="Gene3D" id="3.90.79.10">
    <property type="entry name" value="Nucleoside Triphosphate Pyrophosphohydrolase"/>
    <property type="match status" value="1"/>
</dbReference>
<evidence type="ECO:0000256" key="8">
    <source>
        <dbReference type="ARBA" id="ARBA00022842"/>
    </source>
</evidence>
<dbReference type="InterPro" id="IPR047127">
    <property type="entry name" value="MutT-like"/>
</dbReference>
<dbReference type="PROSITE" id="PS51462">
    <property type="entry name" value="NUDIX"/>
    <property type="match status" value="1"/>
</dbReference>
<evidence type="ECO:0000313" key="14">
    <source>
        <dbReference type="EMBL" id="MDR6892697.1"/>
    </source>
</evidence>
<evidence type="ECO:0000256" key="7">
    <source>
        <dbReference type="ARBA" id="ARBA00022801"/>
    </source>
</evidence>
<feature type="domain" description="Nudix hydrolase" evidence="13">
    <location>
        <begin position="10"/>
        <end position="169"/>
    </location>
</feature>
<keyword evidence="7 14" id="KW-0378">Hydrolase</keyword>
<keyword evidence="3" id="KW-0515">Mutator protein</keyword>
<dbReference type="InterPro" id="IPR000086">
    <property type="entry name" value="NUDIX_hydrolase_dom"/>
</dbReference>
<evidence type="ECO:0000256" key="11">
    <source>
        <dbReference type="ARBA" id="ARBA00038905"/>
    </source>
</evidence>
<reference evidence="14" key="1">
    <citation type="submission" date="2023-07" db="EMBL/GenBank/DDBJ databases">
        <title>Sequencing the genomes of 1000 actinobacteria strains.</title>
        <authorList>
            <person name="Klenk H.-P."/>
        </authorList>
    </citation>
    <scope>NUCLEOTIDE SEQUENCE</scope>
    <source>
        <strain evidence="14">DSM 13988</strain>
    </source>
</reference>
<feature type="region of interest" description="Disordered" evidence="12">
    <location>
        <begin position="74"/>
        <end position="100"/>
    </location>
</feature>
<dbReference type="Proteomes" id="UP001247307">
    <property type="component" value="Unassembled WGS sequence"/>
</dbReference>
<keyword evidence="8" id="KW-0460">Magnesium</keyword>
<sequence>MTDVLPAGQGGPLIVAAALVREGAFFAARRTYPPTLAGLWEFPGGKCEPGEDAHTALRRECREELGVEIAVHDEVRPGPDAGPGAASGAGSAERADGPQGAAGDWAGWTLANGLRMRVFRASLLTGEPRLTDAHDDGAWLPLDPAALEVPWIPADVPIVERLLALWARQTARGPGR</sequence>